<dbReference type="PROSITE" id="PS50893">
    <property type="entry name" value="ABC_TRANSPORTER_2"/>
    <property type="match status" value="1"/>
</dbReference>
<dbReference type="InterPro" id="IPR027417">
    <property type="entry name" value="P-loop_NTPase"/>
</dbReference>
<keyword evidence="2" id="KW-0813">Transport</keyword>
<dbReference type="SMART" id="SM00382">
    <property type="entry name" value="AAA"/>
    <property type="match status" value="1"/>
</dbReference>
<sequence>MIEVKGITKTFGDFKAVNELSFSAQQGEVIGMLGENGAGKTTTLRMIATVLKPTKGEILVGGKNVVHNPEAVRKQIGILFGGETGLYDRLTARENIAYFGKLYGLDNALIKQRTESLANRFDMTRYLDKRVGGFSKGMKQKTAIARSLVHDPSVVLFDEPTSGLDITSANVIRQLIGEFKEEGRTVIFSSHIMSEVERLCDRVVIIHRGTLQYNGTLETLYQQNQTKDLDRIFMEMVGAGR</sequence>
<dbReference type="EMBL" id="JBHUIO010000003">
    <property type="protein sequence ID" value="MFD2169386.1"/>
    <property type="molecule type" value="Genomic_DNA"/>
</dbReference>
<evidence type="ECO:0000259" key="5">
    <source>
        <dbReference type="PROSITE" id="PS50893"/>
    </source>
</evidence>
<dbReference type="InterPro" id="IPR050763">
    <property type="entry name" value="ABC_transporter_ATP-binding"/>
</dbReference>
<keyword evidence="3" id="KW-0547">Nucleotide-binding</keyword>
<feature type="domain" description="ABC transporter" evidence="5">
    <location>
        <begin position="2"/>
        <end position="233"/>
    </location>
</feature>
<name>A0ABW4ZUT7_9BACL</name>
<dbReference type="Pfam" id="PF00005">
    <property type="entry name" value="ABC_tran"/>
    <property type="match status" value="1"/>
</dbReference>
<evidence type="ECO:0000256" key="3">
    <source>
        <dbReference type="ARBA" id="ARBA00022741"/>
    </source>
</evidence>
<accession>A0ABW4ZUT7</accession>
<dbReference type="RefSeq" id="WP_386044500.1">
    <property type="nucleotide sequence ID" value="NZ_JBHUIO010000003.1"/>
</dbReference>
<dbReference type="Proteomes" id="UP001597343">
    <property type="component" value="Unassembled WGS sequence"/>
</dbReference>
<proteinExistence type="inferred from homology"/>
<protein>
    <submittedName>
        <fullName evidence="6">ATP-binding cassette domain-containing protein</fullName>
    </submittedName>
</protein>
<gene>
    <name evidence="6" type="ORF">ACFSOY_05080</name>
</gene>
<dbReference type="SUPFAM" id="SSF52540">
    <property type="entry name" value="P-loop containing nucleoside triphosphate hydrolases"/>
    <property type="match status" value="1"/>
</dbReference>
<dbReference type="InterPro" id="IPR003439">
    <property type="entry name" value="ABC_transporter-like_ATP-bd"/>
</dbReference>
<dbReference type="PANTHER" id="PTHR42711:SF5">
    <property type="entry name" value="ABC TRANSPORTER ATP-BINDING PROTEIN NATA"/>
    <property type="match status" value="1"/>
</dbReference>
<reference evidence="7" key="1">
    <citation type="journal article" date="2019" name="Int. J. Syst. Evol. Microbiol.">
        <title>The Global Catalogue of Microorganisms (GCM) 10K type strain sequencing project: providing services to taxonomists for standard genome sequencing and annotation.</title>
        <authorList>
            <consortium name="The Broad Institute Genomics Platform"/>
            <consortium name="The Broad Institute Genome Sequencing Center for Infectious Disease"/>
            <person name="Wu L."/>
            <person name="Ma J."/>
        </authorList>
    </citation>
    <scope>NUCLEOTIDE SEQUENCE [LARGE SCALE GENOMIC DNA]</scope>
    <source>
        <strain evidence="7">CGMCC 1.13574</strain>
    </source>
</reference>
<evidence type="ECO:0000256" key="2">
    <source>
        <dbReference type="ARBA" id="ARBA00022448"/>
    </source>
</evidence>
<evidence type="ECO:0000256" key="1">
    <source>
        <dbReference type="ARBA" id="ARBA00005417"/>
    </source>
</evidence>
<comment type="caution">
    <text evidence="6">The sequence shown here is derived from an EMBL/GenBank/DDBJ whole genome shotgun (WGS) entry which is preliminary data.</text>
</comment>
<dbReference type="Gene3D" id="3.40.50.300">
    <property type="entry name" value="P-loop containing nucleotide triphosphate hydrolases"/>
    <property type="match status" value="1"/>
</dbReference>
<dbReference type="PANTHER" id="PTHR42711">
    <property type="entry name" value="ABC TRANSPORTER ATP-BINDING PROTEIN"/>
    <property type="match status" value="1"/>
</dbReference>
<comment type="similarity">
    <text evidence="1">Belongs to the ABC transporter superfamily.</text>
</comment>
<evidence type="ECO:0000313" key="6">
    <source>
        <dbReference type="EMBL" id="MFD2169386.1"/>
    </source>
</evidence>
<dbReference type="GO" id="GO:0005524">
    <property type="term" value="F:ATP binding"/>
    <property type="evidence" value="ECO:0007669"/>
    <property type="project" value="UniProtKB-KW"/>
</dbReference>
<evidence type="ECO:0000256" key="4">
    <source>
        <dbReference type="ARBA" id="ARBA00022840"/>
    </source>
</evidence>
<keyword evidence="7" id="KW-1185">Reference proteome</keyword>
<keyword evidence="4 6" id="KW-0067">ATP-binding</keyword>
<evidence type="ECO:0000313" key="7">
    <source>
        <dbReference type="Proteomes" id="UP001597343"/>
    </source>
</evidence>
<organism evidence="6 7">
    <name type="scientific">Tumebacillus lipolyticus</name>
    <dbReference type="NCBI Taxonomy" id="1280370"/>
    <lineage>
        <taxon>Bacteria</taxon>
        <taxon>Bacillati</taxon>
        <taxon>Bacillota</taxon>
        <taxon>Bacilli</taxon>
        <taxon>Bacillales</taxon>
        <taxon>Alicyclobacillaceae</taxon>
        <taxon>Tumebacillus</taxon>
    </lineage>
</organism>
<dbReference type="InterPro" id="IPR003593">
    <property type="entry name" value="AAA+_ATPase"/>
</dbReference>